<feature type="signal peptide" evidence="1">
    <location>
        <begin position="1"/>
        <end position="22"/>
    </location>
</feature>
<reference evidence="2 3" key="1">
    <citation type="submission" date="2023-12" db="EMBL/GenBank/DDBJ databases">
        <title>Novel species of the genus Arcicella isolated from rivers.</title>
        <authorList>
            <person name="Lu H."/>
        </authorList>
    </citation>
    <scope>NUCLEOTIDE SEQUENCE [LARGE SCALE GENOMIC DNA]</scope>
    <source>
        <strain evidence="2 3">KCTC 23307</strain>
    </source>
</reference>
<accession>A0ABU5QEQ7</accession>
<dbReference type="PROSITE" id="PS51257">
    <property type="entry name" value="PROKAR_LIPOPROTEIN"/>
    <property type="match status" value="1"/>
</dbReference>
<dbReference type="EMBL" id="JAYFUM010000023">
    <property type="protein sequence ID" value="MEA5141107.1"/>
    <property type="molecule type" value="Genomic_DNA"/>
</dbReference>
<sequence>MMKLKSLSLCFLCFFTLWGIQSCNESTTTVTPTTPSVTTLDCASATFSATATSGTAYSGTATIAYTGGNAVAYTESSVSSTGVTGLTATLSAGTLANGAGTLSYLITGTPSSSGTAAFAITLGGQSCTFNLTVAAASSGSGSTTTTGSVSKVVELANAFLATLSTSQQSSVVLALNLTNAKKWSNLPCGVSCRQGLAFSTLSATQLAAAKAVIQAASGTTDNEGYSEFLQINAADDVLATKSGGGYSSGYYIIAFLGTPSTTGKWMLQFGGHHYAQSVTYEAGAVVSTTPSHQGIEPKSWTSNGVTYSPLAEERNAMANMLASFTSTELTSAKIASTFSDVTMVPGSTTNTFPTTKLGVKVSTLSTTAQAKVLAAMMPWINDLDDASAAAFTKIYQNELADTYITYASNASGTSGNASTFFTTNTDYVRIDGPSVWIEFICQTGVVYPSEIHYHSVYRDHKRDYIGL</sequence>
<keyword evidence="1" id="KW-0732">Signal</keyword>
<proteinExistence type="predicted"/>
<dbReference type="PANTHER" id="PTHR37489">
    <property type="entry name" value="DUF3500 DOMAIN-CONTAINING PROTEIN"/>
    <property type="match status" value="1"/>
</dbReference>
<organism evidence="2 3">
    <name type="scientific">Arcicella rigui</name>
    <dbReference type="NCBI Taxonomy" id="797020"/>
    <lineage>
        <taxon>Bacteria</taxon>
        <taxon>Pseudomonadati</taxon>
        <taxon>Bacteroidota</taxon>
        <taxon>Cytophagia</taxon>
        <taxon>Cytophagales</taxon>
        <taxon>Flectobacillaceae</taxon>
        <taxon>Arcicella</taxon>
    </lineage>
</organism>
<dbReference type="InterPro" id="IPR021889">
    <property type="entry name" value="DUF3500"/>
</dbReference>
<dbReference type="Proteomes" id="UP001302949">
    <property type="component" value="Unassembled WGS sequence"/>
</dbReference>
<comment type="caution">
    <text evidence="2">The sequence shown here is derived from an EMBL/GenBank/DDBJ whole genome shotgun (WGS) entry which is preliminary data.</text>
</comment>
<evidence type="ECO:0000256" key="1">
    <source>
        <dbReference type="SAM" id="SignalP"/>
    </source>
</evidence>
<dbReference type="RefSeq" id="WP_323298260.1">
    <property type="nucleotide sequence ID" value="NZ_JAYFUM010000023.1"/>
</dbReference>
<protein>
    <submittedName>
        <fullName evidence="2">DUF3500 domain-containing protein</fullName>
    </submittedName>
</protein>
<gene>
    <name evidence="2" type="ORF">VB248_18285</name>
</gene>
<evidence type="ECO:0000313" key="3">
    <source>
        <dbReference type="Proteomes" id="UP001302949"/>
    </source>
</evidence>
<evidence type="ECO:0000313" key="2">
    <source>
        <dbReference type="EMBL" id="MEA5141107.1"/>
    </source>
</evidence>
<dbReference type="PANTHER" id="PTHR37489:SF1">
    <property type="entry name" value="DUF3500 DOMAIN-CONTAINING PROTEIN"/>
    <property type="match status" value="1"/>
</dbReference>
<feature type="chain" id="PRO_5045726090" evidence="1">
    <location>
        <begin position="23"/>
        <end position="467"/>
    </location>
</feature>
<name>A0ABU5QEQ7_9BACT</name>
<keyword evidence="3" id="KW-1185">Reference proteome</keyword>
<dbReference type="Pfam" id="PF12006">
    <property type="entry name" value="DUF3500"/>
    <property type="match status" value="1"/>
</dbReference>